<evidence type="ECO:0000256" key="1">
    <source>
        <dbReference type="SAM" id="MobiDB-lite"/>
    </source>
</evidence>
<feature type="region of interest" description="Disordered" evidence="1">
    <location>
        <begin position="137"/>
        <end position="157"/>
    </location>
</feature>
<reference evidence="4" key="1">
    <citation type="journal article" date="2015" name="Proc. Natl. Acad. Sci. U.S.A.">
        <title>Genome sequencing of adzuki bean (Vigna angularis) provides insight into high starch and low fat accumulation and domestication.</title>
        <authorList>
            <person name="Yang K."/>
            <person name="Tian Z."/>
            <person name="Chen C."/>
            <person name="Luo L."/>
            <person name="Zhao B."/>
            <person name="Wang Z."/>
            <person name="Yu L."/>
            <person name="Li Y."/>
            <person name="Sun Y."/>
            <person name="Li W."/>
            <person name="Chen Y."/>
            <person name="Li Y."/>
            <person name="Zhang Y."/>
            <person name="Ai D."/>
            <person name="Zhao J."/>
            <person name="Shang C."/>
            <person name="Ma Y."/>
            <person name="Wu B."/>
            <person name="Wang M."/>
            <person name="Gao L."/>
            <person name="Sun D."/>
            <person name="Zhang P."/>
            <person name="Guo F."/>
            <person name="Wang W."/>
            <person name="Li Y."/>
            <person name="Wang J."/>
            <person name="Varshney R.K."/>
            <person name="Wang J."/>
            <person name="Ling H.Q."/>
            <person name="Wan P."/>
        </authorList>
    </citation>
    <scope>NUCLEOTIDE SEQUENCE</scope>
    <source>
        <strain evidence="4">cv. Jingnong 6</strain>
    </source>
</reference>
<keyword evidence="2" id="KW-0732">Signal</keyword>
<organism evidence="3 4">
    <name type="scientific">Phaseolus angularis</name>
    <name type="common">Azuki bean</name>
    <name type="synonym">Vigna angularis</name>
    <dbReference type="NCBI Taxonomy" id="3914"/>
    <lineage>
        <taxon>Eukaryota</taxon>
        <taxon>Viridiplantae</taxon>
        <taxon>Streptophyta</taxon>
        <taxon>Embryophyta</taxon>
        <taxon>Tracheophyta</taxon>
        <taxon>Spermatophyta</taxon>
        <taxon>Magnoliopsida</taxon>
        <taxon>eudicotyledons</taxon>
        <taxon>Gunneridae</taxon>
        <taxon>Pentapetalae</taxon>
        <taxon>rosids</taxon>
        <taxon>fabids</taxon>
        <taxon>Fabales</taxon>
        <taxon>Fabaceae</taxon>
        <taxon>Papilionoideae</taxon>
        <taxon>50 kb inversion clade</taxon>
        <taxon>NPAAA clade</taxon>
        <taxon>indigoferoid/millettioid clade</taxon>
        <taxon>Phaseoleae</taxon>
        <taxon>Vigna</taxon>
    </lineage>
</organism>
<evidence type="ECO:0000256" key="2">
    <source>
        <dbReference type="SAM" id="SignalP"/>
    </source>
</evidence>
<feature type="chain" id="PRO_5005596921" evidence="2">
    <location>
        <begin position="23"/>
        <end position="157"/>
    </location>
</feature>
<evidence type="ECO:0000313" key="4">
    <source>
        <dbReference type="Proteomes" id="UP000053144"/>
    </source>
</evidence>
<accession>A0A0L9VSG6</accession>
<sequence length="157" mass="17524">MPNSVGCARLCCNLSMTVLVWSSSFAGFETRDESGGFGMDETREVEARSGFRIWVIVYWIEVDACQDIKDDGDDVEEIGVFTVENGGEDELSRVLSIVAIWVVDGRTKEFSQWSEVAHGGPRLLTVVRQWRNDDFGRPAAANEVGEETVSEKEKKKP</sequence>
<dbReference type="Gramene" id="KOM58006">
    <property type="protein sequence ID" value="KOM58006"/>
    <property type="gene ID" value="LR48_Vigan11g103900"/>
</dbReference>
<gene>
    <name evidence="3" type="ORF">LR48_Vigan11g103900</name>
</gene>
<name>A0A0L9VSG6_PHAAN</name>
<dbReference type="EMBL" id="CM003381">
    <property type="protein sequence ID" value="KOM58006.1"/>
    <property type="molecule type" value="Genomic_DNA"/>
</dbReference>
<dbReference type="AlphaFoldDB" id="A0A0L9VSG6"/>
<proteinExistence type="predicted"/>
<evidence type="ECO:0000313" key="3">
    <source>
        <dbReference type="EMBL" id="KOM58006.1"/>
    </source>
</evidence>
<protein>
    <submittedName>
        <fullName evidence="3">Uncharacterized protein</fullName>
    </submittedName>
</protein>
<dbReference type="Proteomes" id="UP000053144">
    <property type="component" value="Chromosome 11"/>
</dbReference>
<feature type="signal peptide" evidence="2">
    <location>
        <begin position="1"/>
        <end position="22"/>
    </location>
</feature>